<protein>
    <recommendedName>
        <fullName evidence="1">HTH cro/C1-type domain-containing protein</fullName>
    </recommendedName>
</protein>
<sequence length="289" mass="33042">MLEEYGKAMRNFRENRGFSLRMLAEGIVDPSTLAKYERGTTGLSFESLIPLLARLHITIGEFLYRARSFEQDPKAAFFSQVTRAYLDEDIDMLHILNEQATSKLATSPSRLPYDRLDLITIRAATAMLQDTQLDANDATFASGYFLENQDWYYYDLQSLRFICIFFSLEDLLAISRMLFTSVNTYSRVGNSMQYVNEIALEIIDGLISFGDLDNARKTIADFDKQPTIINSIAASLNLKELSAALKYLDGQETSATTEFQKVIDTLRWLSFNQKAKQLTDQWNRLTKKS</sequence>
<dbReference type="PANTHER" id="PTHR37038:SF12">
    <property type="entry name" value="TRANSCRIPTIONAL REGULATOR"/>
    <property type="match status" value="1"/>
</dbReference>
<dbReference type="PANTHER" id="PTHR37038">
    <property type="entry name" value="TRANSCRIPTIONAL REGULATOR-RELATED"/>
    <property type="match status" value="1"/>
</dbReference>
<feature type="domain" description="HTH cro/C1-type" evidence="1">
    <location>
        <begin position="9"/>
        <end position="62"/>
    </location>
</feature>
<dbReference type="Pfam" id="PF21259">
    <property type="entry name" value="Rgg_C"/>
    <property type="match status" value="1"/>
</dbReference>
<dbReference type="AlphaFoldDB" id="A0A0R1N035"/>
<comment type="caution">
    <text evidence="2">The sequence shown here is derived from an EMBL/GenBank/DDBJ whole genome shotgun (WGS) entry which is preliminary data.</text>
</comment>
<dbReference type="InterPro" id="IPR010057">
    <property type="entry name" value="Transcription_activator_Rgg_C"/>
</dbReference>
<dbReference type="CDD" id="cd00093">
    <property type="entry name" value="HTH_XRE"/>
    <property type="match status" value="1"/>
</dbReference>
<dbReference type="PROSITE" id="PS50943">
    <property type="entry name" value="HTH_CROC1"/>
    <property type="match status" value="1"/>
</dbReference>
<dbReference type="GO" id="GO:0003677">
    <property type="term" value="F:DNA binding"/>
    <property type="evidence" value="ECO:0007669"/>
    <property type="project" value="InterPro"/>
</dbReference>
<dbReference type="STRING" id="1423792.FD09_GL001726"/>
<dbReference type="NCBIfam" id="TIGR01716">
    <property type="entry name" value="RGG_Cterm"/>
    <property type="match status" value="1"/>
</dbReference>
<dbReference type="RefSeq" id="WP_057818512.1">
    <property type="nucleotide sequence ID" value="NZ_AZEC01000003.1"/>
</dbReference>
<accession>A0A0R1N035</accession>
<evidence type="ECO:0000259" key="1">
    <source>
        <dbReference type="PROSITE" id="PS50943"/>
    </source>
</evidence>
<dbReference type="Pfam" id="PF01381">
    <property type="entry name" value="HTH_3"/>
    <property type="match status" value="1"/>
</dbReference>
<keyword evidence="3" id="KW-1185">Reference proteome</keyword>
<evidence type="ECO:0000313" key="2">
    <source>
        <dbReference type="EMBL" id="KRL13702.1"/>
    </source>
</evidence>
<dbReference type="Gene3D" id="1.10.260.40">
    <property type="entry name" value="lambda repressor-like DNA-binding domains"/>
    <property type="match status" value="1"/>
</dbReference>
<dbReference type="InterPro" id="IPR010982">
    <property type="entry name" value="Lambda_DNA-bd_dom_sf"/>
</dbReference>
<dbReference type="EMBL" id="AZEC01000003">
    <property type="protein sequence ID" value="KRL13702.1"/>
    <property type="molecule type" value="Genomic_DNA"/>
</dbReference>
<gene>
    <name evidence="2" type="ORF">FD09_GL001726</name>
</gene>
<dbReference type="SUPFAM" id="SSF47413">
    <property type="entry name" value="lambda repressor-like DNA-binding domains"/>
    <property type="match status" value="1"/>
</dbReference>
<reference evidence="2 3" key="1">
    <citation type="journal article" date="2015" name="Genome Announc.">
        <title>Expanding the biotechnology potential of lactobacilli through comparative genomics of 213 strains and associated genera.</title>
        <authorList>
            <person name="Sun Z."/>
            <person name="Harris H.M."/>
            <person name="McCann A."/>
            <person name="Guo C."/>
            <person name="Argimon S."/>
            <person name="Zhang W."/>
            <person name="Yang X."/>
            <person name="Jeffery I.B."/>
            <person name="Cooney J.C."/>
            <person name="Kagawa T.F."/>
            <person name="Liu W."/>
            <person name="Song Y."/>
            <person name="Salvetti E."/>
            <person name="Wrobel A."/>
            <person name="Rasinkangas P."/>
            <person name="Parkhill J."/>
            <person name="Rea M.C."/>
            <person name="O'Sullivan O."/>
            <person name="Ritari J."/>
            <person name="Douillard F.P."/>
            <person name="Paul Ross R."/>
            <person name="Yang R."/>
            <person name="Briner A.E."/>
            <person name="Felis G.E."/>
            <person name="de Vos W.M."/>
            <person name="Barrangou R."/>
            <person name="Klaenhammer T.R."/>
            <person name="Caufield P.W."/>
            <person name="Cui Y."/>
            <person name="Zhang H."/>
            <person name="O'Toole P.W."/>
        </authorList>
    </citation>
    <scope>NUCLEOTIDE SEQUENCE [LARGE SCALE GENOMIC DNA]</scope>
    <source>
        <strain evidence="2 3">DSM 12744</strain>
    </source>
</reference>
<dbReference type="OrthoDB" id="2299201at2"/>
<dbReference type="InterPro" id="IPR001387">
    <property type="entry name" value="Cro/C1-type_HTH"/>
</dbReference>
<evidence type="ECO:0000313" key="3">
    <source>
        <dbReference type="Proteomes" id="UP000051330"/>
    </source>
</evidence>
<dbReference type="Proteomes" id="UP000051330">
    <property type="component" value="Unassembled WGS sequence"/>
</dbReference>
<dbReference type="SMART" id="SM00530">
    <property type="entry name" value="HTH_XRE"/>
    <property type="match status" value="1"/>
</dbReference>
<dbReference type="Gene3D" id="1.25.40.400">
    <property type="match status" value="1"/>
</dbReference>
<proteinExistence type="predicted"/>
<dbReference type="PATRIC" id="fig|1423792.3.peg.1750"/>
<organism evidence="2 3">
    <name type="scientific">Schleiferilactobacillus perolens DSM 12744</name>
    <dbReference type="NCBI Taxonomy" id="1423792"/>
    <lineage>
        <taxon>Bacteria</taxon>
        <taxon>Bacillati</taxon>
        <taxon>Bacillota</taxon>
        <taxon>Bacilli</taxon>
        <taxon>Lactobacillales</taxon>
        <taxon>Lactobacillaceae</taxon>
        <taxon>Schleiferilactobacillus</taxon>
    </lineage>
</organism>
<name>A0A0R1N035_9LACO</name>
<dbReference type="InterPro" id="IPR053163">
    <property type="entry name" value="HTH-type_regulator_Rgg"/>
</dbReference>